<evidence type="ECO:0000256" key="1">
    <source>
        <dbReference type="SAM" id="SignalP"/>
    </source>
</evidence>
<dbReference type="Pfam" id="PF00078">
    <property type="entry name" value="RVT_1"/>
    <property type="match status" value="1"/>
</dbReference>
<protein>
    <recommendedName>
        <fullName evidence="2">Reverse transcriptase domain-containing protein</fullName>
    </recommendedName>
</protein>
<evidence type="ECO:0000313" key="3">
    <source>
        <dbReference type="EMBL" id="JAI57791.1"/>
    </source>
</evidence>
<organism evidence="3">
    <name type="scientific">Scylla olivacea</name>
    <name type="common">Orange mud crab</name>
    <name type="synonym">Cancer olivacea</name>
    <dbReference type="NCBI Taxonomy" id="85551"/>
    <lineage>
        <taxon>Eukaryota</taxon>
        <taxon>Metazoa</taxon>
        <taxon>Ecdysozoa</taxon>
        <taxon>Arthropoda</taxon>
        <taxon>Crustacea</taxon>
        <taxon>Multicrustacea</taxon>
        <taxon>Malacostraca</taxon>
        <taxon>Eumalacostraca</taxon>
        <taxon>Eucarida</taxon>
        <taxon>Decapoda</taxon>
        <taxon>Pleocyemata</taxon>
        <taxon>Brachyura</taxon>
        <taxon>Eubrachyura</taxon>
        <taxon>Portunoidea</taxon>
        <taxon>Portunidae</taxon>
        <taxon>Portuninae</taxon>
        <taxon>Scylla</taxon>
    </lineage>
</organism>
<name>A0A0P4VXU0_SCYOL</name>
<dbReference type="AlphaFoldDB" id="A0A0P4VXU0"/>
<keyword evidence="1" id="KW-0732">Signal</keyword>
<evidence type="ECO:0000259" key="2">
    <source>
        <dbReference type="Pfam" id="PF00078"/>
    </source>
</evidence>
<feature type="domain" description="Reverse transcriptase" evidence="2">
    <location>
        <begin position="47"/>
        <end position="194"/>
    </location>
</feature>
<dbReference type="EMBL" id="GDRN01105059">
    <property type="protein sequence ID" value="JAI57791.1"/>
    <property type="molecule type" value="Transcribed_RNA"/>
</dbReference>
<dbReference type="InterPro" id="IPR000477">
    <property type="entry name" value="RT_dom"/>
</dbReference>
<reference evidence="3" key="1">
    <citation type="submission" date="2015-09" db="EMBL/GenBank/DDBJ databases">
        <title>Scylla olivacea transcriptome.</title>
        <authorList>
            <person name="Ikhwanuddin M."/>
        </authorList>
    </citation>
    <scope>NUCLEOTIDE SEQUENCE</scope>
</reference>
<sequence length="383" mass="43132">MGSVKAALLVIFWLSLLSLGHPLLQICCKALISILPSYSFYLSLCNFISSFLSDRSIAAVVDGHCSSPKSINSGVPQGSVLSPTLFLLFINDLLNQTSCPIHSYADDTTLHFSTSFHRRPTLQEVNISRREATERLTSDLSKISDWGRANLVLFNASKTQFLHLSTRHNLPDNYPLFFNDTQLSPSSTLNILGLSFTYNLNWKLHISSLAKTASMKLGVLRRLRQFFSPPQLLTLYKGLIRPCMEYASHVWGGSTHTALLDRVESKAFRLINSSPLTDCLQPLSHRRNVAYLAVFYRYFHANCSSDLANCMPPLLPRPRCTRLSSFSHPYSVHLSNARVNQYSQSFIPFSGKLWNSLPASVFPPSYDLNSFKREVSRHLSTNF</sequence>
<dbReference type="PANTHER" id="PTHR33332">
    <property type="entry name" value="REVERSE TRANSCRIPTASE DOMAIN-CONTAINING PROTEIN"/>
    <property type="match status" value="1"/>
</dbReference>
<accession>A0A0P4VXU0</accession>
<feature type="chain" id="PRO_5006070125" description="Reverse transcriptase domain-containing protein" evidence="1">
    <location>
        <begin position="21"/>
        <end position="383"/>
    </location>
</feature>
<proteinExistence type="predicted"/>
<feature type="signal peptide" evidence="1">
    <location>
        <begin position="1"/>
        <end position="20"/>
    </location>
</feature>